<comment type="caution">
    <text evidence="13">The sequence shown here is derived from an EMBL/GenBank/DDBJ whole genome shotgun (WGS) entry which is preliminary data.</text>
</comment>
<evidence type="ECO:0000256" key="3">
    <source>
        <dbReference type="ARBA" id="ARBA00022475"/>
    </source>
</evidence>
<evidence type="ECO:0000256" key="4">
    <source>
        <dbReference type="ARBA" id="ARBA00022692"/>
    </source>
</evidence>
<evidence type="ECO:0000256" key="9">
    <source>
        <dbReference type="HAMAP-Rule" id="MF_01463"/>
    </source>
</evidence>
<keyword evidence="7 9" id="KW-0811">Translocation</keyword>
<evidence type="ECO:0000256" key="6">
    <source>
        <dbReference type="ARBA" id="ARBA00022989"/>
    </source>
</evidence>
<dbReference type="Pfam" id="PF02355">
    <property type="entry name" value="SecD_SecF_C"/>
    <property type="match status" value="1"/>
</dbReference>
<dbReference type="InterPro" id="IPR022813">
    <property type="entry name" value="SecD/SecF_arch_bac"/>
</dbReference>
<feature type="transmembrane region" description="Helical" evidence="9">
    <location>
        <begin position="492"/>
        <end position="513"/>
    </location>
</feature>
<feature type="domain" description="SecDF P1 head subdomain" evidence="12">
    <location>
        <begin position="339"/>
        <end position="445"/>
    </location>
</feature>
<dbReference type="InterPro" id="IPR001036">
    <property type="entry name" value="Acrflvin-R"/>
</dbReference>
<feature type="transmembrane region" description="Helical" evidence="9">
    <location>
        <begin position="590"/>
        <end position="618"/>
    </location>
</feature>
<keyword evidence="5 9" id="KW-0653">Protein transport</keyword>
<dbReference type="Gene3D" id="3.30.70.3220">
    <property type="match status" value="1"/>
</dbReference>
<keyword evidence="14" id="KW-1185">Reference proteome</keyword>
<evidence type="ECO:0000313" key="14">
    <source>
        <dbReference type="Proteomes" id="UP001596303"/>
    </source>
</evidence>
<dbReference type="Proteomes" id="UP001596303">
    <property type="component" value="Unassembled WGS sequence"/>
</dbReference>
<reference evidence="14" key="1">
    <citation type="journal article" date="2019" name="Int. J. Syst. Evol. Microbiol.">
        <title>The Global Catalogue of Microorganisms (GCM) 10K type strain sequencing project: providing services to taxonomists for standard genome sequencing and annotation.</title>
        <authorList>
            <consortium name="The Broad Institute Genomics Platform"/>
            <consortium name="The Broad Institute Genome Sequencing Center for Infectious Disease"/>
            <person name="Wu L."/>
            <person name="Ma J."/>
        </authorList>
    </citation>
    <scope>NUCLEOTIDE SEQUENCE [LARGE SCALE GENOMIC DNA]</scope>
    <source>
        <strain evidence="14">CGMCC-1.15741</strain>
    </source>
</reference>
<dbReference type="Gene3D" id="1.20.1640.10">
    <property type="entry name" value="Multidrug efflux transporter AcrB transmembrane domain"/>
    <property type="match status" value="1"/>
</dbReference>
<protein>
    <recommendedName>
        <fullName evidence="9">Protein translocase subunit SecD</fullName>
    </recommendedName>
</protein>
<dbReference type="HAMAP" id="MF_01463_B">
    <property type="entry name" value="SecD_B"/>
    <property type="match status" value="1"/>
</dbReference>
<evidence type="ECO:0000256" key="1">
    <source>
        <dbReference type="ARBA" id="ARBA00004651"/>
    </source>
</evidence>
<comment type="caution">
    <text evidence="9">Lacks conserved residue(s) required for the propagation of feature annotation.</text>
</comment>
<evidence type="ECO:0000313" key="13">
    <source>
        <dbReference type="EMBL" id="MFC6199840.1"/>
    </source>
</evidence>
<feature type="transmembrane region" description="Helical" evidence="9">
    <location>
        <begin position="519"/>
        <end position="541"/>
    </location>
</feature>
<feature type="domain" description="Protein translocase subunit SecDF P1" evidence="11">
    <location>
        <begin position="257"/>
        <end position="316"/>
    </location>
</feature>
<gene>
    <name evidence="9 13" type="primary">secD</name>
    <name evidence="13" type="ORF">ACFQDM_17315</name>
</gene>
<evidence type="ECO:0000256" key="2">
    <source>
        <dbReference type="ARBA" id="ARBA00022448"/>
    </source>
</evidence>
<comment type="function">
    <text evidence="9">Part of the Sec protein translocase complex. Interacts with the SecYEG preprotein conducting channel. SecDF uses the proton motive force (PMF) to complete protein translocation after the ATP-dependent function of SecA.</text>
</comment>
<dbReference type="EMBL" id="JBHSSW010000066">
    <property type="protein sequence ID" value="MFC6199840.1"/>
    <property type="molecule type" value="Genomic_DNA"/>
</dbReference>
<comment type="subunit">
    <text evidence="9">Forms a complex with SecF. Part of the essential Sec protein translocation apparatus which comprises SecA, SecYEG and auxiliary proteins SecDF-YajC and YidC.</text>
</comment>
<dbReference type="InterPro" id="IPR048631">
    <property type="entry name" value="SecD_1st"/>
</dbReference>
<dbReference type="PANTHER" id="PTHR30081">
    <property type="entry name" value="PROTEIN-EXPORT MEMBRANE PROTEIN SEC"/>
    <property type="match status" value="1"/>
</dbReference>
<evidence type="ECO:0000259" key="11">
    <source>
        <dbReference type="Pfam" id="PF21760"/>
    </source>
</evidence>
<accession>A0ABW1SE02</accession>
<feature type="transmembrane region" description="Helical" evidence="9">
    <location>
        <begin position="562"/>
        <end position="584"/>
    </location>
</feature>
<keyword evidence="3 9" id="KW-1003">Cell membrane</keyword>
<feature type="domain" description="Protein export membrane protein SecD/SecF C-terminal" evidence="10">
    <location>
        <begin position="446"/>
        <end position="609"/>
    </location>
</feature>
<evidence type="ECO:0000259" key="12">
    <source>
        <dbReference type="Pfam" id="PF22599"/>
    </source>
</evidence>
<keyword evidence="6 9" id="KW-1133">Transmembrane helix</keyword>
<evidence type="ECO:0000259" key="10">
    <source>
        <dbReference type="Pfam" id="PF02355"/>
    </source>
</evidence>
<dbReference type="Pfam" id="PF07549">
    <property type="entry name" value="Sec_GG"/>
    <property type="match status" value="1"/>
</dbReference>
<evidence type="ECO:0000256" key="8">
    <source>
        <dbReference type="ARBA" id="ARBA00023136"/>
    </source>
</evidence>
<name>A0ABW1SE02_9PROT</name>
<dbReference type="Pfam" id="PF21760">
    <property type="entry name" value="SecD_1st"/>
    <property type="match status" value="1"/>
</dbReference>
<dbReference type="InterPro" id="IPR005791">
    <property type="entry name" value="SecD"/>
</dbReference>
<dbReference type="PANTHER" id="PTHR30081:SF1">
    <property type="entry name" value="PROTEIN TRANSLOCASE SUBUNIT SECD"/>
    <property type="match status" value="1"/>
</dbReference>
<comment type="similarity">
    <text evidence="9">Belongs to the SecD/SecF family. SecD subfamily.</text>
</comment>
<dbReference type="InterPro" id="IPR048634">
    <property type="entry name" value="SecD_SecF_C"/>
</dbReference>
<comment type="subcellular location">
    <subcellularLocation>
        <location evidence="1 9">Cell membrane</location>
        <topology evidence="1 9">Multi-pass membrane protein</topology>
    </subcellularLocation>
</comment>
<sequence length="628" mass="67029">MLQFPTWKVALILGVTLIGALLALPNALNERQREAIPGFLPSSQVNLGLDLRGGVYLLLDVDHQRSVLKQLSDIEREAQKQLNATRGADRITYSDLRVHPAAVHVDLGSDEAVQQAIAALQPLVDDTSVVVDGIRVARRAGQAIEVTLTDNMLSAIQSDPTRSFTTELESLETRVRQRLSSNGVAVSNIEISKPALRFRPRDSSKTDAALNIMRELNRASMGGQIGASGLNTRVLNTGEIEVSFTDQKSDEIKRDAVQQTVAKLGPRLDPDGLGEISVQPQGESRIIVEAPGEKDPSRLKALIQQPGVLTLNLVDENPSRLRAAMETGRTQDGYELVSSTDGETLLIVADPIIEGDQVKSASQIFDESNNPAVSFSLNVRGATQFFRATGENVGRRFAIILDGVSRSAPRIQEPIPGGTARITGQFSMEEARDLATIVQAGALPADIVVVEERQVGPSLGQDSIEAGALASIIGLALVAIFMIIAYGSFGGFAVGSLVVNIILILGALSGLGATLTLPGIAGIILTIGMAVDANVLVFERIREEARNGRSPMSAVDIGYQQALSTILDANITTLLAAAVLYTLGSGPVKGFAVTLAIGIFTSVFTAFVVTRWFTVLWLRGTRPKKLPI</sequence>
<dbReference type="NCBIfam" id="TIGR00916">
    <property type="entry name" value="2A0604s01"/>
    <property type="match status" value="1"/>
</dbReference>
<evidence type="ECO:0000256" key="5">
    <source>
        <dbReference type="ARBA" id="ARBA00022927"/>
    </source>
</evidence>
<organism evidence="13 14">
    <name type="scientific">Ponticaulis profundi</name>
    <dbReference type="NCBI Taxonomy" id="2665222"/>
    <lineage>
        <taxon>Bacteria</taxon>
        <taxon>Pseudomonadati</taxon>
        <taxon>Pseudomonadota</taxon>
        <taxon>Alphaproteobacteria</taxon>
        <taxon>Hyphomonadales</taxon>
        <taxon>Hyphomonadaceae</taxon>
        <taxon>Ponticaulis</taxon>
    </lineage>
</organism>
<dbReference type="NCBIfam" id="TIGR01129">
    <property type="entry name" value="secD"/>
    <property type="match status" value="1"/>
</dbReference>
<evidence type="ECO:0000256" key="7">
    <source>
        <dbReference type="ARBA" id="ARBA00023010"/>
    </source>
</evidence>
<dbReference type="Pfam" id="PF22599">
    <property type="entry name" value="SecDF_P1_head"/>
    <property type="match status" value="1"/>
</dbReference>
<keyword evidence="8 9" id="KW-0472">Membrane</keyword>
<dbReference type="InterPro" id="IPR022646">
    <property type="entry name" value="SecD/SecF_CS"/>
</dbReference>
<proteinExistence type="inferred from homology"/>
<dbReference type="SUPFAM" id="SSF82866">
    <property type="entry name" value="Multidrug efflux transporter AcrB transmembrane domain"/>
    <property type="match status" value="1"/>
</dbReference>
<dbReference type="RefSeq" id="WP_377381361.1">
    <property type="nucleotide sequence ID" value="NZ_JBHSSW010000066.1"/>
</dbReference>
<dbReference type="InterPro" id="IPR055344">
    <property type="entry name" value="SecD_SecF_C_bact"/>
</dbReference>
<keyword evidence="2 9" id="KW-0813">Transport</keyword>
<dbReference type="InterPro" id="IPR054384">
    <property type="entry name" value="SecDF_P1_head"/>
</dbReference>
<dbReference type="PRINTS" id="PR00702">
    <property type="entry name" value="ACRIFLAVINRP"/>
</dbReference>
<feature type="transmembrane region" description="Helical" evidence="9">
    <location>
        <begin position="466"/>
        <end position="485"/>
    </location>
</feature>
<keyword evidence="4 9" id="KW-0812">Transmembrane</keyword>